<evidence type="ECO:0000313" key="2">
    <source>
        <dbReference type="EMBL" id="CAL8136096.1"/>
    </source>
</evidence>
<evidence type="ECO:0000313" key="3">
    <source>
        <dbReference type="Proteomes" id="UP001642540"/>
    </source>
</evidence>
<organism evidence="2 3">
    <name type="scientific">Orchesella dallaii</name>
    <dbReference type="NCBI Taxonomy" id="48710"/>
    <lineage>
        <taxon>Eukaryota</taxon>
        <taxon>Metazoa</taxon>
        <taxon>Ecdysozoa</taxon>
        <taxon>Arthropoda</taxon>
        <taxon>Hexapoda</taxon>
        <taxon>Collembola</taxon>
        <taxon>Entomobryomorpha</taxon>
        <taxon>Entomobryoidea</taxon>
        <taxon>Orchesellidae</taxon>
        <taxon>Orchesellinae</taxon>
        <taxon>Orchesella</taxon>
    </lineage>
</organism>
<name>A0ABP1RUR6_9HEXA</name>
<keyword evidence="3" id="KW-1185">Reference proteome</keyword>
<feature type="compositionally biased region" description="Polar residues" evidence="1">
    <location>
        <begin position="1"/>
        <end position="11"/>
    </location>
</feature>
<proteinExistence type="predicted"/>
<accession>A0ABP1RUR6</accession>
<gene>
    <name evidence="2" type="ORF">ODALV1_LOCUS26285</name>
</gene>
<feature type="region of interest" description="Disordered" evidence="1">
    <location>
        <begin position="1"/>
        <end position="20"/>
    </location>
</feature>
<protein>
    <submittedName>
        <fullName evidence="2">Uncharacterized protein</fullName>
    </submittedName>
</protein>
<dbReference type="Proteomes" id="UP001642540">
    <property type="component" value="Unassembled WGS sequence"/>
</dbReference>
<dbReference type="EMBL" id="CAXLJM020000110">
    <property type="protein sequence ID" value="CAL8136096.1"/>
    <property type="molecule type" value="Genomic_DNA"/>
</dbReference>
<sequence>MDHKTNQSAGGTPTDGFSIVENGSSTESISILQISYNGSTPVIKKVLTIHRETKIWNANVDNSEVSREIRDHQPDITAEINAKEDASKVLTVFRILSKCIGISGFPEIDSCSSGIYGNWFAKTCVGIGREVVCRQCKTLHNVLRNRFYRTPKKKVRTHRKACNSSYYRQRISTLELQRNAARLESKKLNKYLATFEKTKVKTLVASINIPKNMKTALLQSLQVAQRKSLRGARLSLLVSPICTQNTTNNYNP</sequence>
<evidence type="ECO:0000256" key="1">
    <source>
        <dbReference type="SAM" id="MobiDB-lite"/>
    </source>
</evidence>
<comment type="caution">
    <text evidence="2">The sequence shown here is derived from an EMBL/GenBank/DDBJ whole genome shotgun (WGS) entry which is preliminary data.</text>
</comment>
<reference evidence="2 3" key="1">
    <citation type="submission" date="2024-08" db="EMBL/GenBank/DDBJ databases">
        <authorList>
            <person name="Cucini C."/>
            <person name="Frati F."/>
        </authorList>
    </citation>
    <scope>NUCLEOTIDE SEQUENCE [LARGE SCALE GENOMIC DNA]</scope>
</reference>